<evidence type="ECO:0000313" key="3">
    <source>
        <dbReference type="EMBL" id="XAH75334.1"/>
    </source>
</evidence>
<feature type="domain" description="Prepilin type IV endopeptidase peptidase" evidence="2">
    <location>
        <begin position="86"/>
        <end position="179"/>
    </location>
</feature>
<feature type="transmembrane region" description="Helical" evidence="1">
    <location>
        <begin position="61"/>
        <end position="77"/>
    </location>
</feature>
<accession>A0ABZ3F0L8</accession>
<dbReference type="Gene3D" id="1.20.120.1220">
    <property type="match status" value="1"/>
</dbReference>
<evidence type="ECO:0000256" key="1">
    <source>
        <dbReference type="SAM" id="Phobius"/>
    </source>
</evidence>
<sequence>MKSTALIYGKLLRKSKKWRDDMAFEEHLSPFLACLLLALFAGSLCDMVISRILKQSAPKTAVLSMTVTAVFLCLYEFTPTALRCVLLCQVLMVAGVFDLMTYEIPDCLHLMIAMAGLIHFQPLPALLGFLIVPLPFLIAALKTEKIGGGDVKLMAASGFSLGVTGGIWMMIWGLAIALLWNRAFCREQKSLPLAPFLAFGAFLTLFPT</sequence>
<reference evidence="3 4" key="1">
    <citation type="submission" date="2024-02" db="EMBL/GenBank/DDBJ databases">
        <title>Bacterial strain from lacustrine sediment.</title>
        <authorList>
            <person name="Petit C."/>
            <person name="Fadhlaoui K."/>
        </authorList>
    </citation>
    <scope>NUCLEOTIDE SEQUENCE [LARGE SCALE GENOMIC DNA]</scope>
    <source>
        <strain evidence="3 4">IPX-CK</strain>
    </source>
</reference>
<dbReference type="RefSeq" id="WP_342758899.1">
    <property type="nucleotide sequence ID" value="NZ_CP146256.1"/>
</dbReference>
<dbReference type="GO" id="GO:0016787">
    <property type="term" value="F:hydrolase activity"/>
    <property type="evidence" value="ECO:0007669"/>
    <property type="project" value="UniProtKB-KW"/>
</dbReference>
<evidence type="ECO:0000313" key="4">
    <source>
        <dbReference type="Proteomes" id="UP001451571"/>
    </source>
</evidence>
<dbReference type="Proteomes" id="UP001451571">
    <property type="component" value="Chromosome"/>
</dbReference>
<gene>
    <name evidence="3" type="ORF">V6984_06150</name>
</gene>
<evidence type="ECO:0000259" key="2">
    <source>
        <dbReference type="Pfam" id="PF01478"/>
    </source>
</evidence>
<dbReference type="EC" id="3.4.23.-" evidence="3"/>
<keyword evidence="1" id="KW-1133">Transmembrane helix</keyword>
<keyword evidence="1" id="KW-0812">Transmembrane</keyword>
<organism evidence="3 4">
    <name type="scientific">Kineothrix sedimenti</name>
    <dbReference type="NCBI Taxonomy" id="3123317"/>
    <lineage>
        <taxon>Bacteria</taxon>
        <taxon>Bacillati</taxon>
        <taxon>Bacillota</taxon>
        <taxon>Clostridia</taxon>
        <taxon>Lachnospirales</taxon>
        <taxon>Lachnospiraceae</taxon>
        <taxon>Kineothrix</taxon>
    </lineage>
</organism>
<keyword evidence="4" id="KW-1185">Reference proteome</keyword>
<dbReference type="InterPro" id="IPR000045">
    <property type="entry name" value="Prepilin_IV_endopep_pep"/>
</dbReference>
<keyword evidence="1" id="KW-0472">Membrane</keyword>
<dbReference type="EMBL" id="CP146256">
    <property type="protein sequence ID" value="XAH75334.1"/>
    <property type="molecule type" value="Genomic_DNA"/>
</dbReference>
<proteinExistence type="predicted"/>
<name>A0ABZ3F0L8_9FIRM</name>
<feature type="transmembrane region" description="Helical" evidence="1">
    <location>
        <begin position="122"/>
        <end position="141"/>
    </location>
</feature>
<dbReference type="Pfam" id="PF01478">
    <property type="entry name" value="Peptidase_A24"/>
    <property type="match status" value="1"/>
</dbReference>
<keyword evidence="3" id="KW-0378">Hydrolase</keyword>
<protein>
    <submittedName>
        <fullName evidence="3">A24 family peptidase</fullName>
        <ecNumber evidence="3">3.4.23.-</ecNumber>
    </submittedName>
</protein>
<feature type="transmembrane region" description="Helical" evidence="1">
    <location>
        <begin position="153"/>
        <end position="178"/>
    </location>
</feature>